<feature type="domain" description="Bacterial surface antigen (D15)" evidence="4">
    <location>
        <begin position="727"/>
        <end position="1012"/>
    </location>
</feature>
<comment type="subcellular location">
    <subcellularLocation>
        <location evidence="1">Membrane</location>
    </subcellularLocation>
</comment>
<evidence type="ECO:0000313" key="5">
    <source>
        <dbReference type="EMBL" id="SVA18903.1"/>
    </source>
</evidence>
<dbReference type="InterPro" id="IPR000184">
    <property type="entry name" value="Bac_surfAg_D15"/>
</dbReference>
<dbReference type="PANTHER" id="PTHR36842:SF1">
    <property type="entry name" value="PROTEIN TOLB"/>
    <property type="match status" value="1"/>
</dbReference>
<dbReference type="Pfam" id="PF07676">
    <property type="entry name" value="PD40"/>
    <property type="match status" value="2"/>
</dbReference>
<dbReference type="SUPFAM" id="SSF82171">
    <property type="entry name" value="DPP6 N-terminal domain-like"/>
    <property type="match status" value="1"/>
</dbReference>
<dbReference type="PANTHER" id="PTHR36842">
    <property type="entry name" value="PROTEIN TOLB HOMOLOG"/>
    <property type="match status" value="1"/>
</dbReference>
<keyword evidence="3" id="KW-0472">Membrane</keyword>
<evidence type="ECO:0000256" key="1">
    <source>
        <dbReference type="ARBA" id="ARBA00004370"/>
    </source>
</evidence>
<dbReference type="EMBL" id="UINC01005075">
    <property type="protein sequence ID" value="SVA18903.1"/>
    <property type="molecule type" value="Genomic_DNA"/>
</dbReference>
<evidence type="ECO:0000259" key="4">
    <source>
        <dbReference type="Pfam" id="PF01103"/>
    </source>
</evidence>
<protein>
    <recommendedName>
        <fullName evidence="4">Bacterial surface antigen (D15) domain-containing protein</fullName>
    </recommendedName>
</protein>
<evidence type="ECO:0000256" key="2">
    <source>
        <dbReference type="ARBA" id="ARBA00009820"/>
    </source>
</evidence>
<organism evidence="5">
    <name type="scientific">marine metagenome</name>
    <dbReference type="NCBI Taxonomy" id="408172"/>
    <lineage>
        <taxon>unclassified sequences</taxon>
        <taxon>metagenomes</taxon>
        <taxon>ecological metagenomes</taxon>
    </lineage>
</organism>
<dbReference type="Gene3D" id="2.40.160.50">
    <property type="entry name" value="membrane protein fhac: a member of the omp85/tpsb transporter family"/>
    <property type="match status" value="1"/>
</dbReference>
<dbReference type="Pfam" id="PF01103">
    <property type="entry name" value="Omp85"/>
    <property type="match status" value="1"/>
</dbReference>
<accession>A0A381TXL4</accession>
<proteinExistence type="inferred from homology"/>
<gene>
    <name evidence="5" type="ORF">METZ01_LOCUS71757</name>
</gene>
<dbReference type="Gene3D" id="2.120.10.30">
    <property type="entry name" value="TolB, C-terminal domain"/>
    <property type="match status" value="2"/>
</dbReference>
<sequence length="1012" mass="114903">MKICSRPTGKRGMRKGLMAIAMIVALVLTFATMAPVYAQQVDETEAAQKSGSIIKKGTGRAIQMQMRQTGYSTSYGKNKVTYDQFDFWVYKAPHFDIMYYQEEEAQLDEVVAFSEEAYQRLRRLLNHDLSKRTPIVYYQTHAEFEQTHIFPYFLPEGVAAFAEPTINRLVLPVDDPPDELLKLLVHEITHIFEYDFFYGGDLGRNLRMSPPTWVMEGLAEHTADNLTSLDEMMLRDVVLMDQIPTINQMSANSGFFVDYVLGQVVYDYIADQYGEDGVRIFMGEVRRDLGQDIDRGIERAFNVNAAEFNEKFRDYLRSKYLPNVLEDDEADDFGIGIFNHMENEDRPAAFSPAVSPEGDEFVAISLDRKLLKLDIMRFDMDTGEALENLTDGVNGDYEYLIAQGLTVGYRSGADMSWSPNGTQVAFFGRTPPTRTLYAIDSDDGEVDWKKKLDDLDQAMSPDIGPDGRVAFGAHLNGVRDIWIYDPSNDQLLNVTQDEVYDYAPVWSPDGRILVFTSHALGHKKLFMVDLSRPQQRVQLTFGLSNDTQPAFSRDGTRLFFASDRTGKYNLYSMALATGQVEKHTDILGGSFFPQPLPQNASAKGDLLFSNYGDGRYELYLMDIPSESLETYLADDEALPDEALAAIEQEMADAASVQLDQSNVSQSPSAGWHISNVNVAGGYGRYGGVGTALAAMSIEVSDLMGNHRIVGVFGSASRQRNLQGMYFNQRRRLNWGVSGTHQRLFFFTQDLNNLNDYDRESFFELDGVEIFASYPLTRDFRVELSAGYYNSKYLFANRLETTGGDFIVGSAYPSGRSMPLGVSLIADKARFREFGPFGGWRSRVDFRYSPPNLAELNYQEWVVDHRMYFPITERNIIAWRSWLAWSQGETPNVFFMGGLNQLRGYDWLQFSGNRAWFMNLEYRWPFIDELRAGMMLISDIRGLFFLDMGGAWFDGMEFVFVEDGQLKDVLASFGGGVSIDFGPMPMNFYISQHFNGKEFIGRPRFDFYIGPRF</sequence>
<name>A0A381TXL4_9ZZZZ</name>
<reference evidence="5" key="1">
    <citation type="submission" date="2018-05" db="EMBL/GenBank/DDBJ databases">
        <authorList>
            <person name="Lanie J.A."/>
            <person name="Ng W.-L."/>
            <person name="Kazmierczak K.M."/>
            <person name="Andrzejewski T.M."/>
            <person name="Davidsen T.M."/>
            <person name="Wayne K.J."/>
            <person name="Tettelin H."/>
            <person name="Glass J.I."/>
            <person name="Rusch D."/>
            <person name="Podicherti R."/>
            <person name="Tsui H.-C.T."/>
            <person name="Winkler M.E."/>
        </authorList>
    </citation>
    <scope>NUCLEOTIDE SEQUENCE</scope>
</reference>
<dbReference type="InterPro" id="IPR011042">
    <property type="entry name" value="6-blade_b-propeller_TolB-like"/>
</dbReference>
<dbReference type="AlphaFoldDB" id="A0A381TXL4"/>
<dbReference type="InterPro" id="IPR011659">
    <property type="entry name" value="WD40"/>
</dbReference>
<comment type="similarity">
    <text evidence="2">Belongs to the TolB family.</text>
</comment>
<evidence type="ECO:0000256" key="3">
    <source>
        <dbReference type="ARBA" id="ARBA00023136"/>
    </source>
</evidence>
<dbReference type="GO" id="GO:0019867">
    <property type="term" value="C:outer membrane"/>
    <property type="evidence" value="ECO:0007669"/>
    <property type="project" value="InterPro"/>
</dbReference>